<evidence type="ECO:0000313" key="8">
    <source>
        <dbReference type="Proteomes" id="UP000814003"/>
    </source>
</evidence>
<comment type="caution">
    <text evidence="6">The sequence shown here is derived from an EMBL/GenBank/DDBJ whole genome shotgun (WGS) entry which is preliminary data.</text>
</comment>
<dbReference type="GO" id="GO:0005509">
    <property type="term" value="F:calcium ion binding"/>
    <property type="evidence" value="ECO:0007669"/>
    <property type="project" value="InterPro"/>
</dbReference>
<evidence type="ECO:0000256" key="4">
    <source>
        <dbReference type="SAM" id="MobiDB-lite"/>
    </source>
</evidence>
<accession>A0A7Y1ML05</accession>
<evidence type="ECO:0000313" key="5">
    <source>
        <dbReference type="EMBL" id="MCF5108065.1"/>
    </source>
</evidence>
<sequence>MFIKTSATSTPTPGHLTTSLSNTPNAGAPRNPYEKVLADDGNVKILFKPIKERDPLSNTLNTRNQVQLSTTYRSDKVHISVDQNNKLVASVNGKDYKLPLSADNKSHSLNIMTGGGNDHISIDKRVNIELHIDGGDGNDVIHAEGNTTTVKGGKGDDQIILGRGNTAALGGDGDDIMIAGSGNAVMSGGKGNDRLYVGAGPDNRVLYLNGDQGNDLLHAGPGTVVLNGGRGNDILSGYNQTTFYSGDGKDTIHSYNKNDKIYAKPKDKINNPMAAKVTHLEYAESGKKGLKIEGTPEFIEQMEDIVDRLRGSPVGQEMLKKMDQFVDGTRAPITVAEGDFEYEPHIDHVENLSVKELQNDPYPSEFGFIRNNQPGSVSAHSRIGANPVFFDKDFATPPEIAFQHELAHAYDGGTGTLIPGSGDVIGTDGIPIFQFGEPAQVENREYQAVGLPTAATHFDAENDPDNPMNSKNPAPLTENALRAEMGVPLRDRYDVDEAPRIG</sequence>
<proteinExistence type="predicted"/>
<reference evidence="6 7" key="2">
    <citation type="journal article" date="2020" name="Front. Microbiol.">
        <title>Genetic Organization of the aprX-lipA2 Operon Affects the Proteolytic Potential of Pseudomonas Species in Milk.</title>
        <authorList>
            <person name="Maier C."/>
            <person name="Huptas C."/>
            <person name="von Neubeck M."/>
            <person name="Scherer S."/>
            <person name="Wenning M."/>
            <person name="Lucking G."/>
        </authorList>
    </citation>
    <scope>NUCLEOTIDE SEQUENCE [LARGE SCALE GENOMIC DNA]</scope>
    <source>
        <strain evidence="6 7">G4779</strain>
    </source>
</reference>
<dbReference type="Pfam" id="PF14891">
    <property type="entry name" value="Peptidase_M91"/>
    <property type="match status" value="1"/>
</dbReference>
<dbReference type="InterPro" id="IPR001343">
    <property type="entry name" value="Hemolysn_Ca-bd"/>
</dbReference>
<dbReference type="InterPro" id="IPR028208">
    <property type="entry name" value="Effector_pro_NleD-like"/>
</dbReference>
<dbReference type="Pfam" id="PF00353">
    <property type="entry name" value="HemolysinCabind"/>
    <property type="match status" value="4"/>
</dbReference>
<dbReference type="RefSeq" id="WP_099170175.1">
    <property type="nucleotide sequence ID" value="NZ_JAAQYP010000003.1"/>
</dbReference>
<gene>
    <name evidence="5" type="ORF">GIW56_14565</name>
    <name evidence="6" type="ORF">HBO33_02980</name>
</gene>
<organism evidence="6 7">
    <name type="scientific">Pseudomonas gessardii</name>
    <dbReference type="NCBI Taxonomy" id="78544"/>
    <lineage>
        <taxon>Bacteria</taxon>
        <taxon>Pseudomonadati</taxon>
        <taxon>Pseudomonadota</taxon>
        <taxon>Gammaproteobacteria</taxon>
        <taxon>Pseudomonadales</taxon>
        <taxon>Pseudomonadaceae</taxon>
        <taxon>Pseudomonas</taxon>
    </lineage>
</organism>
<feature type="compositionally biased region" description="Polar residues" evidence="4">
    <location>
        <begin position="1"/>
        <end position="25"/>
    </location>
</feature>
<evidence type="ECO:0000256" key="1">
    <source>
        <dbReference type="ARBA" id="ARBA00004613"/>
    </source>
</evidence>
<dbReference type="PRINTS" id="PR00313">
    <property type="entry name" value="CABNDNGRPT"/>
</dbReference>
<dbReference type="Proteomes" id="UP000814003">
    <property type="component" value="Unassembled WGS sequence"/>
</dbReference>
<dbReference type="EMBL" id="JAAQYP010000003">
    <property type="protein sequence ID" value="NNA94116.1"/>
    <property type="molecule type" value="Genomic_DNA"/>
</dbReference>
<evidence type="ECO:0000256" key="2">
    <source>
        <dbReference type="ARBA" id="ARBA00022525"/>
    </source>
</evidence>
<dbReference type="AlphaFoldDB" id="A0A7Y1ML05"/>
<dbReference type="InterPro" id="IPR011049">
    <property type="entry name" value="Serralysin-like_metalloprot_C"/>
</dbReference>
<name>A0A7Y1ML05_9PSED</name>
<feature type="region of interest" description="Disordered" evidence="4">
    <location>
        <begin position="1"/>
        <end position="33"/>
    </location>
</feature>
<keyword evidence="8" id="KW-1185">Reference proteome</keyword>
<evidence type="ECO:0000313" key="7">
    <source>
        <dbReference type="Proteomes" id="UP000542111"/>
    </source>
</evidence>
<evidence type="ECO:0000256" key="3">
    <source>
        <dbReference type="ARBA" id="ARBA00022837"/>
    </source>
</evidence>
<dbReference type="GO" id="GO:0005576">
    <property type="term" value="C:extracellular region"/>
    <property type="evidence" value="ECO:0007669"/>
    <property type="project" value="UniProtKB-SubCell"/>
</dbReference>
<reference evidence="5 8" key="1">
    <citation type="submission" date="2019-11" db="EMBL/GenBank/DDBJ databases">
        <title>Epiphytic Pseudomonas syringae from cherry orchards.</title>
        <authorList>
            <person name="Hulin M.T."/>
        </authorList>
    </citation>
    <scope>NUCLEOTIDE SEQUENCE [LARGE SCALE GENOMIC DNA]</scope>
    <source>
        <strain evidence="5 8">PA-6-5B</strain>
    </source>
</reference>
<dbReference type="Proteomes" id="UP000542111">
    <property type="component" value="Unassembled WGS sequence"/>
</dbReference>
<keyword evidence="3" id="KW-0106">Calcium</keyword>
<protein>
    <submittedName>
        <fullName evidence="6">Hemolysin</fullName>
    </submittedName>
</protein>
<dbReference type="Gene3D" id="2.160.20.160">
    <property type="match status" value="1"/>
</dbReference>
<dbReference type="PANTHER" id="PTHR38340">
    <property type="entry name" value="S-LAYER PROTEIN"/>
    <property type="match status" value="1"/>
</dbReference>
<keyword evidence="2" id="KW-0964">Secreted</keyword>
<dbReference type="SUPFAM" id="SSF51120">
    <property type="entry name" value="beta-Roll"/>
    <property type="match status" value="1"/>
</dbReference>
<comment type="subcellular location">
    <subcellularLocation>
        <location evidence="1">Secreted</location>
    </subcellularLocation>
</comment>
<dbReference type="InterPro" id="IPR050557">
    <property type="entry name" value="RTX_toxin/Mannuronan_C5-epim"/>
</dbReference>
<dbReference type="EMBL" id="WKED01000023">
    <property type="protein sequence ID" value="MCF5108065.1"/>
    <property type="molecule type" value="Genomic_DNA"/>
</dbReference>
<dbReference type="PANTHER" id="PTHR38340:SF1">
    <property type="entry name" value="S-LAYER PROTEIN"/>
    <property type="match status" value="1"/>
</dbReference>
<evidence type="ECO:0000313" key="6">
    <source>
        <dbReference type="EMBL" id="NNA94116.1"/>
    </source>
</evidence>